<protein>
    <submittedName>
        <fullName evidence="2">Uncharacterized protein</fullName>
    </submittedName>
</protein>
<evidence type="ECO:0000256" key="1">
    <source>
        <dbReference type="SAM" id="MobiDB-lite"/>
    </source>
</evidence>
<sequence length="77" mass="8549">MVKLARTGLGASRVWPRSQPDEPDCSTTAALVNFQDNSDAYPHSVEVLSQKKICGFVPKIVDLYTLQELTEKNITLI</sequence>
<feature type="region of interest" description="Disordered" evidence="1">
    <location>
        <begin position="1"/>
        <end position="22"/>
    </location>
</feature>
<dbReference type="EMBL" id="BMAU01021429">
    <property type="protein sequence ID" value="GFY34897.1"/>
    <property type="molecule type" value="Genomic_DNA"/>
</dbReference>
<gene>
    <name evidence="2" type="ORF">TNCV_154701</name>
</gene>
<comment type="caution">
    <text evidence="2">The sequence shown here is derived from an EMBL/GenBank/DDBJ whole genome shotgun (WGS) entry which is preliminary data.</text>
</comment>
<name>A0A8X6WGY5_TRICX</name>
<evidence type="ECO:0000313" key="2">
    <source>
        <dbReference type="EMBL" id="GFY34897.1"/>
    </source>
</evidence>
<organism evidence="2 3">
    <name type="scientific">Trichonephila clavipes</name>
    <name type="common">Golden silk orbweaver</name>
    <name type="synonym">Nephila clavipes</name>
    <dbReference type="NCBI Taxonomy" id="2585209"/>
    <lineage>
        <taxon>Eukaryota</taxon>
        <taxon>Metazoa</taxon>
        <taxon>Ecdysozoa</taxon>
        <taxon>Arthropoda</taxon>
        <taxon>Chelicerata</taxon>
        <taxon>Arachnida</taxon>
        <taxon>Araneae</taxon>
        <taxon>Araneomorphae</taxon>
        <taxon>Entelegynae</taxon>
        <taxon>Araneoidea</taxon>
        <taxon>Nephilidae</taxon>
        <taxon>Trichonephila</taxon>
    </lineage>
</organism>
<dbReference type="AlphaFoldDB" id="A0A8X6WGY5"/>
<reference evidence="2" key="1">
    <citation type="submission" date="2020-08" db="EMBL/GenBank/DDBJ databases">
        <title>Multicomponent nature underlies the extraordinary mechanical properties of spider dragline silk.</title>
        <authorList>
            <person name="Kono N."/>
            <person name="Nakamura H."/>
            <person name="Mori M."/>
            <person name="Yoshida Y."/>
            <person name="Ohtoshi R."/>
            <person name="Malay A.D."/>
            <person name="Moran D.A.P."/>
            <person name="Tomita M."/>
            <person name="Numata K."/>
            <person name="Arakawa K."/>
        </authorList>
    </citation>
    <scope>NUCLEOTIDE SEQUENCE</scope>
</reference>
<proteinExistence type="predicted"/>
<accession>A0A8X6WGY5</accession>
<dbReference type="Proteomes" id="UP000887159">
    <property type="component" value="Unassembled WGS sequence"/>
</dbReference>
<keyword evidence="3" id="KW-1185">Reference proteome</keyword>
<evidence type="ECO:0000313" key="3">
    <source>
        <dbReference type="Proteomes" id="UP000887159"/>
    </source>
</evidence>